<protein>
    <submittedName>
        <fullName evidence="1">Uncharacterized protein</fullName>
    </submittedName>
</protein>
<gene>
    <name evidence="1" type="ORF">CW740_07540</name>
</gene>
<reference evidence="1 2" key="1">
    <citation type="submission" date="2017-12" db="EMBL/GenBank/DDBJ databases">
        <title>Kangiella profundi FT102 completed genome.</title>
        <authorList>
            <person name="Xu J."/>
            <person name="Wang J."/>
            <person name="Lu Y."/>
        </authorList>
    </citation>
    <scope>NUCLEOTIDE SEQUENCE [LARGE SCALE GENOMIC DNA]</scope>
    <source>
        <strain evidence="1 2">FT102</strain>
    </source>
</reference>
<evidence type="ECO:0000313" key="1">
    <source>
        <dbReference type="EMBL" id="AUD79107.1"/>
    </source>
</evidence>
<dbReference type="KEGG" id="kpd:CW740_07540"/>
<organism evidence="1 2">
    <name type="scientific">Kangiella profundi</name>
    <dbReference type="NCBI Taxonomy" id="1561924"/>
    <lineage>
        <taxon>Bacteria</taxon>
        <taxon>Pseudomonadati</taxon>
        <taxon>Pseudomonadota</taxon>
        <taxon>Gammaproteobacteria</taxon>
        <taxon>Kangiellales</taxon>
        <taxon>Kangiellaceae</taxon>
        <taxon>Kangiella</taxon>
    </lineage>
</organism>
<proteinExistence type="predicted"/>
<sequence>MSRLLYESDKLKHIQATYQDLKAHGISDSDLHVIAKKQGKVLRRGLNTANFWYKTNVLNGSFKGFIVGTIIGLLVATTLYNMQALDGLYSTFGFVATTILLSGFGTWLGGLLGLESKNYKLRKYYNLVDEGKYLLLIDIKENDLKAIVRSIHQNHPQLTLLSDEIDTVIPFDFMQTTH</sequence>
<name>A0A2K9ACD8_9GAMM</name>
<dbReference type="OrthoDB" id="5905880at2"/>
<dbReference type="AlphaFoldDB" id="A0A2K9ACD8"/>
<dbReference type="Proteomes" id="UP000232693">
    <property type="component" value="Chromosome"/>
</dbReference>
<evidence type="ECO:0000313" key="2">
    <source>
        <dbReference type="Proteomes" id="UP000232693"/>
    </source>
</evidence>
<keyword evidence="2" id="KW-1185">Reference proteome</keyword>
<accession>A0A2K9ACD8</accession>
<dbReference type="EMBL" id="CP025120">
    <property type="protein sequence ID" value="AUD79107.1"/>
    <property type="molecule type" value="Genomic_DNA"/>
</dbReference>
<dbReference type="RefSeq" id="WP_106646939.1">
    <property type="nucleotide sequence ID" value="NZ_BMGO01000001.1"/>
</dbReference>